<sequence>MTYNRQNLDDSDDFLVLRIFQAIGMSVFILTGIPGNFLVCYLVRRTRRLRTVTNLIISNLAVADLGMCLFNIPVSLVTVILNKFVLTDVVCRIAGFTNALFLFEALWSLALVSISRYWCIVEPGKFSSIFTRRRTMAMITATWVLSFLCALPPLFGWSFYGFIVGKSTCYFDLSQNLPYTITLAVVVFILPFILITVPYYRTFRFIRGHSRTMSIRGVSSSLRKTYRPTFQDFKVTKLLLVVVCVFVACLTPHIVVNLLNGFGIIQSIPRILDAITTFLTFLSSSCNPFIYGLMNKKFRKGFRSVLCAPCQKCAKVKQSKLERRISGETTRNLSSRSRSSHRREWRIVTEAGPPIIYESSV</sequence>
<evidence type="ECO:0000256" key="2">
    <source>
        <dbReference type="ARBA" id="ARBA00022475"/>
    </source>
</evidence>
<gene>
    <name evidence="11" type="ORF">PLOB_00035367</name>
</gene>
<accession>A0ABN8MYM1</accession>
<dbReference type="InterPro" id="IPR000276">
    <property type="entry name" value="GPCR_Rhodpsn"/>
</dbReference>
<keyword evidence="2" id="KW-1003">Cell membrane</keyword>
<protein>
    <recommendedName>
        <fullName evidence="10">G-protein coupled receptors family 1 profile domain-containing protein</fullName>
    </recommendedName>
</protein>
<keyword evidence="7" id="KW-0675">Receptor</keyword>
<dbReference type="PANTHER" id="PTHR22752">
    <property type="entry name" value="G PROTEIN-COUPLED RECEPTOR"/>
    <property type="match status" value="1"/>
</dbReference>
<feature type="domain" description="G-protein coupled receptors family 1 profile" evidence="10">
    <location>
        <begin position="35"/>
        <end position="291"/>
    </location>
</feature>
<evidence type="ECO:0000256" key="8">
    <source>
        <dbReference type="ARBA" id="ARBA00023224"/>
    </source>
</evidence>
<keyword evidence="5" id="KW-0297">G-protein coupled receptor</keyword>
<dbReference type="SMART" id="SM01381">
    <property type="entry name" value="7TM_GPCR_Srsx"/>
    <property type="match status" value="1"/>
</dbReference>
<dbReference type="PROSITE" id="PS50262">
    <property type="entry name" value="G_PROTEIN_RECEP_F1_2"/>
    <property type="match status" value="1"/>
</dbReference>
<dbReference type="PRINTS" id="PR00237">
    <property type="entry name" value="GPCRRHODOPSN"/>
</dbReference>
<dbReference type="PANTHER" id="PTHR22752:SF14">
    <property type="entry name" value="G-PROTEIN COUPLED RECEPTORS FAMILY 1 PROFILE DOMAIN-CONTAINING PROTEIN"/>
    <property type="match status" value="1"/>
</dbReference>
<evidence type="ECO:0000256" key="4">
    <source>
        <dbReference type="ARBA" id="ARBA00022989"/>
    </source>
</evidence>
<feature type="transmembrane region" description="Helical" evidence="9">
    <location>
        <begin position="93"/>
        <end position="114"/>
    </location>
</feature>
<keyword evidence="8" id="KW-0807">Transducer</keyword>
<dbReference type="Proteomes" id="UP001159405">
    <property type="component" value="Unassembled WGS sequence"/>
</dbReference>
<name>A0ABN8MYM1_9CNID</name>
<feature type="transmembrane region" description="Helical" evidence="9">
    <location>
        <begin position="271"/>
        <end position="294"/>
    </location>
</feature>
<dbReference type="Pfam" id="PF00001">
    <property type="entry name" value="7tm_1"/>
    <property type="match status" value="1"/>
</dbReference>
<feature type="transmembrane region" description="Helical" evidence="9">
    <location>
        <begin position="20"/>
        <end position="43"/>
    </location>
</feature>
<evidence type="ECO:0000256" key="6">
    <source>
        <dbReference type="ARBA" id="ARBA00023136"/>
    </source>
</evidence>
<evidence type="ECO:0000256" key="7">
    <source>
        <dbReference type="ARBA" id="ARBA00023170"/>
    </source>
</evidence>
<evidence type="ECO:0000313" key="12">
    <source>
        <dbReference type="Proteomes" id="UP001159405"/>
    </source>
</evidence>
<dbReference type="InterPro" id="IPR017452">
    <property type="entry name" value="GPCR_Rhodpsn_7TM"/>
</dbReference>
<evidence type="ECO:0000256" key="5">
    <source>
        <dbReference type="ARBA" id="ARBA00023040"/>
    </source>
</evidence>
<evidence type="ECO:0000256" key="3">
    <source>
        <dbReference type="ARBA" id="ARBA00022692"/>
    </source>
</evidence>
<feature type="transmembrane region" description="Helical" evidence="9">
    <location>
        <begin position="135"/>
        <end position="159"/>
    </location>
</feature>
<evidence type="ECO:0000256" key="9">
    <source>
        <dbReference type="SAM" id="Phobius"/>
    </source>
</evidence>
<comment type="subcellular location">
    <subcellularLocation>
        <location evidence="1">Cell membrane</location>
        <topology evidence="1">Multi-pass membrane protein</topology>
    </subcellularLocation>
</comment>
<dbReference type="EMBL" id="CALNXK010000005">
    <property type="protein sequence ID" value="CAH3037162.1"/>
    <property type="molecule type" value="Genomic_DNA"/>
</dbReference>
<feature type="transmembrane region" description="Helical" evidence="9">
    <location>
        <begin position="179"/>
        <end position="200"/>
    </location>
</feature>
<dbReference type="Gene3D" id="1.20.1070.10">
    <property type="entry name" value="Rhodopsin 7-helix transmembrane proteins"/>
    <property type="match status" value="1"/>
</dbReference>
<proteinExistence type="predicted"/>
<reference evidence="11 12" key="1">
    <citation type="submission" date="2022-05" db="EMBL/GenBank/DDBJ databases">
        <authorList>
            <consortium name="Genoscope - CEA"/>
            <person name="William W."/>
        </authorList>
    </citation>
    <scope>NUCLEOTIDE SEQUENCE [LARGE SCALE GENOMIC DNA]</scope>
</reference>
<dbReference type="SUPFAM" id="SSF81321">
    <property type="entry name" value="Family A G protein-coupled receptor-like"/>
    <property type="match status" value="1"/>
</dbReference>
<keyword evidence="6 9" id="KW-0472">Membrane</keyword>
<comment type="caution">
    <text evidence="11">The sequence shown here is derived from an EMBL/GenBank/DDBJ whole genome shotgun (WGS) entry which is preliminary data.</text>
</comment>
<keyword evidence="3 9" id="KW-0812">Transmembrane</keyword>
<evidence type="ECO:0000256" key="1">
    <source>
        <dbReference type="ARBA" id="ARBA00004651"/>
    </source>
</evidence>
<evidence type="ECO:0000259" key="10">
    <source>
        <dbReference type="PROSITE" id="PS50262"/>
    </source>
</evidence>
<feature type="transmembrane region" description="Helical" evidence="9">
    <location>
        <begin position="55"/>
        <end position="81"/>
    </location>
</feature>
<keyword evidence="4 9" id="KW-1133">Transmembrane helix</keyword>
<keyword evidence="12" id="KW-1185">Reference proteome</keyword>
<feature type="transmembrane region" description="Helical" evidence="9">
    <location>
        <begin position="238"/>
        <end position="259"/>
    </location>
</feature>
<evidence type="ECO:0000313" key="11">
    <source>
        <dbReference type="EMBL" id="CAH3037162.1"/>
    </source>
</evidence>
<organism evidence="11 12">
    <name type="scientific">Porites lobata</name>
    <dbReference type="NCBI Taxonomy" id="104759"/>
    <lineage>
        <taxon>Eukaryota</taxon>
        <taxon>Metazoa</taxon>
        <taxon>Cnidaria</taxon>
        <taxon>Anthozoa</taxon>
        <taxon>Hexacorallia</taxon>
        <taxon>Scleractinia</taxon>
        <taxon>Fungiina</taxon>
        <taxon>Poritidae</taxon>
        <taxon>Porites</taxon>
    </lineage>
</organism>